<dbReference type="InterPro" id="IPR003439">
    <property type="entry name" value="ABC_transporter-like_ATP-bd"/>
</dbReference>
<dbReference type="CDD" id="cd03230">
    <property type="entry name" value="ABC_DR_subfamily_A"/>
    <property type="match status" value="1"/>
</dbReference>
<evidence type="ECO:0000313" key="8">
    <source>
        <dbReference type="EMBL" id="GAA2257173.1"/>
    </source>
</evidence>
<keyword evidence="9" id="KW-1185">Reference proteome</keyword>
<feature type="region of interest" description="Disordered" evidence="6">
    <location>
        <begin position="321"/>
        <end position="372"/>
    </location>
</feature>
<feature type="compositionally biased region" description="Basic and acidic residues" evidence="6">
    <location>
        <begin position="352"/>
        <end position="361"/>
    </location>
</feature>
<feature type="domain" description="ABC transporter" evidence="7">
    <location>
        <begin position="23"/>
        <end position="246"/>
    </location>
</feature>
<dbReference type="InterPro" id="IPR050763">
    <property type="entry name" value="ABC_transporter_ATP-binding"/>
</dbReference>
<keyword evidence="3" id="KW-0547">Nucleotide-binding</keyword>
<evidence type="ECO:0000256" key="3">
    <source>
        <dbReference type="ARBA" id="ARBA00022741"/>
    </source>
</evidence>
<dbReference type="PANTHER" id="PTHR42711:SF17">
    <property type="entry name" value="ABC TRANSPORTER ATP-BINDING PROTEIN"/>
    <property type="match status" value="1"/>
</dbReference>
<dbReference type="InterPro" id="IPR003593">
    <property type="entry name" value="AAA+_ATPase"/>
</dbReference>
<evidence type="ECO:0000256" key="1">
    <source>
        <dbReference type="ARBA" id="ARBA00004202"/>
    </source>
</evidence>
<dbReference type="Proteomes" id="UP001500305">
    <property type="component" value="Unassembled WGS sequence"/>
</dbReference>
<evidence type="ECO:0000256" key="5">
    <source>
        <dbReference type="ARBA" id="ARBA00023251"/>
    </source>
</evidence>
<dbReference type="SMART" id="SM00382">
    <property type="entry name" value="AAA"/>
    <property type="match status" value="1"/>
</dbReference>
<keyword evidence="5" id="KW-0046">Antibiotic resistance</keyword>
<dbReference type="InterPro" id="IPR027417">
    <property type="entry name" value="P-loop_NTPase"/>
</dbReference>
<evidence type="ECO:0000256" key="2">
    <source>
        <dbReference type="ARBA" id="ARBA00022448"/>
    </source>
</evidence>
<dbReference type="Gene3D" id="3.40.50.300">
    <property type="entry name" value="P-loop containing nucleotide triphosphate hydrolases"/>
    <property type="match status" value="1"/>
</dbReference>
<dbReference type="EMBL" id="BAAATR010000021">
    <property type="protein sequence ID" value="GAA2257173.1"/>
    <property type="molecule type" value="Genomic_DNA"/>
</dbReference>
<keyword evidence="2" id="KW-0813">Transport</keyword>
<dbReference type="PROSITE" id="PS50893">
    <property type="entry name" value="ABC_TRANSPORTER_2"/>
    <property type="match status" value="1"/>
</dbReference>
<protein>
    <submittedName>
        <fullName evidence="8">ABC transporter ATP-binding protein</fullName>
    </submittedName>
</protein>
<sequence>MIGKGVGRMSAVTAGLRADEEVAAFRGVSKSYGQVRAVNGLDLVLRPGETVALLGPNGAGKSSSLDLLLGLREPDQGSVSLFGGTPRAAIEAGRVGAMLQSGGLMGDVLVRELVKLACDVHPRGRRPAEVMESAGITELADRKADRLSGGQEQRVRFALAIAGANDLLVLDEPTTGMDVSVRRQFWAAMRAQADAGRTVLFATHYLEEADSIADRVLVLHRGRLIADGTPAEIKARAGARRITFELHPADPAADESLLRTLPGTVSLDVTGRIDGVRTVRIRSRDADASVAAIYRAGLFPRGLEVTSLGLEQAFLTITGEGAPFPQSSAGGTLPQPSAGGTLPQPSAGGTPRPEDWGKDAAADDSAAEEGKR</sequence>
<evidence type="ECO:0000256" key="4">
    <source>
        <dbReference type="ARBA" id="ARBA00022840"/>
    </source>
</evidence>
<reference evidence="9" key="1">
    <citation type="journal article" date="2019" name="Int. J. Syst. Evol. Microbiol.">
        <title>The Global Catalogue of Microorganisms (GCM) 10K type strain sequencing project: providing services to taxonomists for standard genome sequencing and annotation.</title>
        <authorList>
            <consortium name="The Broad Institute Genomics Platform"/>
            <consortium name="The Broad Institute Genome Sequencing Center for Infectious Disease"/>
            <person name="Wu L."/>
            <person name="Ma J."/>
        </authorList>
    </citation>
    <scope>NUCLEOTIDE SEQUENCE [LARGE SCALE GENOMIC DNA]</scope>
    <source>
        <strain evidence="9">JCM 7356</strain>
    </source>
</reference>
<comment type="subcellular location">
    <subcellularLocation>
        <location evidence="1">Cell membrane</location>
        <topology evidence="1">Peripheral membrane protein</topology>
    </subcellularLocation>
</comment>
<accession>A0ABP5RCT4</accession>
<dbReference type="GO" id="GO:0005524">
    <property type="term" value="F:ATP binding"/>
    <property type="evidence" value="ECO:0007669"/>
    <property type="project" value="UniProtKB-KW"/>
</dbReference>
<evidence type="ECO:0000256" key="6">
    <source>
        <dbReference type="SAM" id="MobiDB-lite"/>
    </source>
</evidence>
<dbReference type="SUPFAM" id="SSF52540">
    <property type="entry name" value="P-loop containing nucleoside triphosphate hydrolases"/>
    <property type="match status" value="1"/>
</dbReference>
<organism evidence="8 9">
    <name type="scientific">Kitasatospora cystarginea</name>
    <dbReference type="NCBI Taxonomy" id="58350"/>
    <lineage>
        <taxon>Bacteria</taxon>
        <taxon>Bacillati</taxon>
        <taxon>Actinomycetota</taxon>
        <taxon>Actinomycetes</taxon>
        <taxon>Kitasatosporales</taxon>
        <taxon>Streptomycetaceae</taxon>
        <taxon>Kitasatospora</taxon>
    </lineage>
</organism>
<gene>
    <name evidence="8" type="ORF">GCM10010430_46270</name>
</gene>
<evidence type="ECO:0000259" key="7">
    <source>
        <dbReference type="PROSITE" id="PS50893"/>
    </source>
</evidence>
<keyword evidence="4 8" id="KW-0067">ATP-binding</keyword>
<dbReference type="PANTHER" id="PTHR42711">
    <property type="entry name" value="ABC TRANSPORTER ATP-BINDING PROTEIN"/>
    <property type="match status" value="1"/>
</dbReference>
<proteinExistence type="predicted"/>
<dbReference type="Pfam" id="PF00005">
    <property type="entry name" value="ABC_tran"/>
    <property type="match status" value="1"/>
</dbReference>
<name>A0ABP5RCT4_9ACTN</name>
<comment type="caution">
    <text evidence="8">The sequence shown here is derived from an EMBL/GenBank/DDBJ whole genome shotgun (WGS) entry which is preliminary data.</text>
</comment>
<evidence type="ECO:0000313" key="9">
    <source>
        <dbReference type="Proteomes" id="UP001500305"/>
    </source>
</evidence>